<organism evidence="6 7">
    <name type="scientific">Eumeta variegata</name>
    <name type="common">Bagworm moth</name>
    <name type="synonym">Eumeta japonica</name>
    <dbReference type="NCBI Taxonomy" id="151549"/>
    <lineage>
        <taxon>Eukaryota</taxon>
        <taxon>Metazoa</taxon>
        <taxon>Ecdysozoa</taxon>
        <taxon>Arthropoda</taxon>
        <taxon>Hexapoda</taxon>
        <taxon>Insecta</taxon>
        <taxon>Pterygota</taxon>
        <taxon>Neoptera</taxon>
        <taxon>Endopterygota</taxon>
        <taxon>Lepidoptera</taxon>
        <taxon>Glossata</taxon>
        <taxon>Ditrysia</taxon>
        <taxon>Tineoidea</taxon>
        <taxon>Psychidae</taxon>
        <taxon>Oiketicinae</taxon>
        <taxon>Eumeta</taxon>
    </lineage>
</organism>
<dbReference type="Gene3D" id="1.20.1250.20">
    <property type="entry name" value="MFS general substrate transporter like domains"/>
    <property type="match status" value="1"/>
</dbReference>
<keyword evidence="3 5" id="KW-1133">Transmembrane helix</keyword>
<protein>
    <submittedName>
        <fullName evidence="6">Facilitated trehalose transporter Tret1</fullName>
    </submittedName>
</protein>
<evidence type="ECO:0000256" key="3">
    <source>
        <dbReference type="ARBA" id="ARBA00022989"/>
    </source>
</evidence>
<dbReference type="InterPro" id="IPR036259">
    <property type="entry name" value="MFS_trans_sf"/>
</dbReference>
<comment type="subcellular location">
    <subcellularLocation>
        <location evidence="1">Membrane</location>
    </subcellularLocation>
</comment>
<reference evidence="6 7" key="1">
    <citation type="journal article" date="2019" name="Commun. Biol.">
        <title>The bagworm genome reveals a unique fibroin gene that provides high tensile strength.</title>
        <authorList>
            <person name="Kono N."/>
            <person name="Nakamura H."/>
            <person name="Ohtoshi R."/>
            <person name="Tomita M."/>
            <person name="Numata K."/>
            <person name="Arakawa K."/>
        </authorList>
    </citation>
    <scope>NUCLEOTIDE SEQUENCE [LARGE SCALE GENOMIC DNA]</scope>
</reference>
<keyword evidence="7" id="KW-1185">Reference proteome</keyword>
<sequence>MNALDLAAESAPFVVELSALHRKRRTAQAHFRGTYASRSNRKKLYKIMPITLSGRVTQPRMLKVSECCDPEIRGRLGSLPTLSMSLGILISYVAGNWLYWRHLAFLSAAFCGALFVALLPMPESPMWLRARGLDDGPAVAWLHLSARATQTETPTDPNELLPFICNIIIIRSLIASRQ</sequence>
<dbReference type="InterPro" id="IPR005828">
    <property type="entry name" value="MFS_sugar_transport-like"/>
</dbReference>
<keyword evidence="2 5" id="KW-0812">Transmembrane</keyword>
<dbReference type="AlphaFoldDB" id="A0A4C1VKM0"/>
<dbReference type="EMBL" id="BGZK01000361">
    <property type="protein sequence ID" value="GBP39179.1"/>
    <property type="molecule type" value="Genomic_DNA"/>
</dbReference>
<name>A0A4C1VKM0_EUMVA</name>
<feature type="transmembrane region" description="Helical" evidence="5">
    <location>
        <begin position="103"/>
        <end position="121"/>
    </location>
</feature>
<evidence type="ECO:0000256" key="5">
    <source>
        <dbReference type="SAM" id="Phobius"/>
    </source>
</evidence>
<dbReference type="SUPFAM" id="SSF103473">
    <property type="entry name" value="MFS general substrate transporter"/>
    <property type="match status" value="1"/>
</dbReference>
<dbReference type="STRING" id="151549.A0A4C1VKM0"/>
<dbReference type="PANTHER" id="PTHR48021">
    <property type="match status" value="1"/>
</dbReference>
<accession>A0A4C1VKM0</accession>
<proteinExistence type="predicted"/>
<evidence type="ECO:0000256" key="2">
    <source>
        <dbReference type="ARBA" id="ARBA00022692"/>
    </source>
</evidence>
<dbReference type="GO" id="GO:0016020">
    <property type="term" value="C:membrane"/>
    <property type="evidence" value="ECO:0007669"/>
    <property type="project" value="UniProtKB-SubCell"/>
</dbReference>
<keyword evidence="4 5" id="KW-0472">Membrane</keyword>
<evidence type="ECO:0000256" key="1">
    <source>
        <dbReference type="ARBA" id="ARBA00004370"/>
    </source>
</evidence>
<evidence type="ECO:0000256" key="4">
    <source>
        <dbReference type="ARBA" id="ARBA00023136"/>
    </source>
</evidence>
<dbReference type="Pfam" id="PF00083">
    <property type="entry name" value="Sugar_tr"/>
    <property type="match status" value="1"/>
</dbReference>
<dbReference type="OrthoDB" id="6612291at2759"/>
<evidence type="ECO:0000313" key="7">
    <source>
        <dbReference type="Proteomes" id="UP000299102"/>
    </source>
</evidence>
<evidence type="ECO:0000313" key="6">
    <source>
        <dbReference type="EMBL" id="GBP39179.1"/>
    </source>
</evidence>
<dbReference type="Proteomes" id="UP000299102">
    <property type="component" value="Unassembled WGS sequence"/>
</dbReference>
<comment type="caution">
    <text evidence="6">The sequence shown here is derived from an EMBL/GenBank/DDBJ whole genome shotgun (WGS) entry which is preliminary data.</text>
</comment>
<dbReference type="InterPro" id="IPR050549">
    <property type="entry name" value="MFS_Trehalose_Transporter"/>
</dbReference>
<dbReference type="GO" id="GO:0022857">
    <property type="term" value="F:transmembrane transporter activity"/>
    <property type="evidence" value="ECO:0007669"/>
    <property type="project" value="InterPro"/>
</dbReference>
<dbReference type="PANTHER" id="PTHR48021:SF96">
    <property type="entry name" value="FACILITATED TREHALOSE TRANSPORTER TRET1-1-RELATED"/>
    <property type="match status" value="1"/>
</dbReference>
<gene>
    <name evidence="6" type="primary">Tret1</name>
    <name evidence="6" type="ORF">EVAR_26965_1</name>
</gene>